<sequence>MNSFVLKLIAIITMLIDHTAVVFVPHNTVLYIVMRSIGRLAFPIFVFLLVEGFYHTSDVKKYLTRLGIFAFISEIPFDLAFNNAVLETTHQNVFFTLFLGLLLIYIMSIVEEKYKKQVFVSNCIDAILTLVFCIVALVLRCDYHFAGILLIVAFYLFRGSKALLTFALVLVTFTILGDINVLATLAMIPIAFYNGEKGKSAKYFFYIFYPAHLLVLFLISYLIS</sequence>
<protein>
    <recommendedName>
        <fullName evidence="4">Conjugal transfer protein TraX</fullName>
    </recommendedName>
</protein>
<organism evidence="2 3">
    <name type="scientific">Variimorphobacter saccharofermentans</name>
    <dbReference type="NCBI Taxonomy" id="2755051"/>
    <lineage>
        <taxon>Bacteria</taxon>
        <taxon>Bacillati</taxon>
        <taxon>Bacillota</taxon>
        <taxon>Clostridia</taxon>
        <taxon>Lachnospirales</taxon>
        <taxon>Lachnospiraceae</taxon>
        <taxon>Variimorphobacter</taxon>
    </lineage>
</organism>
<evidence type="ECO:0000256" key="1">
    <source>
        <dbReference type="SAM" id="Phobius"/>
    </source>
</evidence>
<feature type="transmembrane region" description="Helical" evidence="1">
    <location>
        <begin position="203"/>
        <end position="223"/>
    </location>
</feature>
<feature type="transmembrane region" description="Helical" evidence="1">
    <location>
        <begin position="29"/>
        <end position="50"/>
    </location>
</feature>
<feature type="transmembrane region" description="Helical" evidence="1">
    <location>
        <begin position="163"/>
        <end position="191"/>
    </location>
</feature>
<keyword evidence="1" id="KW-0812">Transmembrane</keyword>
<proteinExistence type="predicted"/>
<dbReference type="RefSeq" id="WP_228352002.1">
    <property type="nucleotide sequence ID" value="NZ_JACEGA010000001.1"/>
</dbReference>
<dbReference type="Proteomes" id="UP000574276">
    <property type="component" value="Unassembled WGS sequence"/>
</dbReference>
<feature type="transmembrane region" description="Helical" evidence="1">
    <location>
        <begin position="130"/>
        <end position="157"/>
    </location>
</feature>
<dbReference type="AlphaFoldDB" id="A0A839JX70"/>
<comment type="caution">
    <text evidence="2">The sequence shown here is derived from an EMBL/GenBank/DDBJ whole genome shotgun (WGS) entry which is preliminary data.</text>
</comment>
<gene>
    <name evidence="2" type="ORF">H0486_05220</name>
</gene>
<feature type="transmembrane region" description="Helical" evidence="1">
    <location>
        <begin position="62"/>
        <end position="81"/>
    </location>
</feature>
<evidence type="ECO:0000313" key="3">
    <source>
        <dbReference type="Proteomes" id="UP000574276"/>
    </source>
</evidence>
<evidence type="ECO:0008006" key="4">
    <source>
        <dbReference type="Google" id="ProtNLM"/>
    </source>
</evidence>
<accession>A0A839JX70</accession>
<evidence type="ECO:0000313" key="2">
    <source>
        <dbReference type="EMBL" id="MBB2182275.1"/>
    </source>
</evidence>
<dbReference type="InterPro" id="IPR008875">
    <property type="entry name" value="TraX"/>
</dbReference>
<name>A0A839JX70_9FIRM</name>
<keyword evidence="1" id="KW-0472">Membrane</keyword>
<dbReference type="Pfam" id="PF05857">
    <property type="entry name" value="TraX"/>
    <property type="match status" value="1"/>
</dbReference>
<keyword evidence="1" id="KW-1133">Transmembrane helix</keyword>
<reference evidence="2 3" key="1">
    <citation type="submission" date="2020-07" db="EMBL/GenBank/DDBJ databases">
        <title>Characterization and genome sequencing of isolate MD1, a novel member within the family Lachnospiraceae.</title>
        <authorList>
            <person name="Rettenmaier R."/>
            <person name="Di Bello L."/>
            <person name="Zinser C."/>
            <person name="Scheitz K."/>
            <person name="Liebl W."/>
            <person name="Zverlov V."/>
        </authorList>
    </citation>
    <scope>NUCLEOTIDE SEQUENCE [LARGE SCALE GENOMIC DNA]</scope>
    <source>
        <strain evidence="2 3">MD1</strain>
    </source>
</reference>
<keyword evidence="3" id="KW-1185">Reference proteome</keyword>
<dbReference type="EMBL" id="JACEGA010000001">
    <property type="protein sequence ID" value="MBB2182275.1"/>
    <property type="molecule type" value="Genomic_DNA"/>
</dbReference>
<feature type="transmembrane region" description="Helical" evidence="1">
    <location>
        <begin position="93"/>
        <end position="110"/>
    </location>
</feature>